<feature type="compositionally biased region" description="Basic and acidic residues" evidence="1">
    <location>
        <begin position="25"/>
        <end position="35"/>
    </location>
</feature>
<comment type="caution">
    <text evidence="2">The sequence shown here is derived from an EMBL/GenBank/DDBJ whole genome shotgun (WGS) entry which is preliminary data.</text>
</comment>
<proteinExistence type="predicted"/>
<dbReference type="Proteomes" id="UP001066276">
    <property type="component" value="Chromosome 9"/>
</dbReference>
<name>A0AAV7MMZ5_PLEWA</name>
<feature type="region of interest" description="Disordered" evidence="1">
    <location>
        <begin position="1"/>
        <end position="95"/>
    </location>
</feature>
<dbReference type="EMBL" id="JANPWB010000013">
    <property type="protein sequence ID" value="KAJ1104125.1"/>
    <property type="molecule type" value="Genomic_DNA"/>
</dbReference>
<evidence type="ECO:0000256" key="1">
    <source>
        <dbReference type="SAM" id="MobiDB-lite"/>
    </source>
</evidence>
<gene>
    <name evidence="2" type="ORF">NDU88_001540</name>
</gene>
<evidence type="ECO:0000313" key="3">
    <source>
        <dbReference type="Proteomes" id="UP001066276"/>
    </source>
</evidence>
<evidence type="ECO:0000313" key="2">
    <source>
        <dbReference type="EMBL" id="KAJ1104125.1"/>
    </source>
</evidence>
<accession>A0AAV7MMZ5</accession>
<protein>
    <submittedName>
        <fullName evidence="2">Uncharacterized protein</fullName>
    </submittedName>
</protein>
<sequence length="95" mass="9654">MPLAWALQGPPGAPRLPLPPSGSWRENRQELDGGRGSRNPLGGFLGAAGNRRETTGFPLLTAAKPPRSECPAGHRRPVGGATASRAPGGGNPPGS</sequence>
<organism evidence="2 3">
    <name type="scientific">Pleurodeles waltl</name>
    <name type="common">Iberian ribbed newt</name>
    <dbReference type="NCBI Taxonomy" id="8319"/>
    <lineage>
        <taxon>Eukaryota</taxon>
        <taxon>Metazoa</taxon>
        <taxon>Chordata</taxon>
        <taxon>Craniata</taxon>
        <taxon>Vertebrata</taxon>
        <taxon>Euteleostomi</taxon>
        <taxon>Amphibia</taxon>
        <taxon>Batrachia</taxon>
        <taxon>Caudata</taxon>
        <taxon>Salamandroidea</taxon>
        <taxon>Salamandridae</taxon>
        <taxon>Pleurodelinae</taxon>
        <taxon>Pleurodeles</taxon>
    </lineage>
</organism>
<keyword evidence="3" id="KW-1185">Reference proteome</keyword>
<feature type="compositionally biased region" description="Pro residues" evidence="1">
    <location>
        <begin position="11"/>
        <end position="20"/>
    </location>
</feature>
<dbReference type="AlphaFoldDB" id="A0AAV7MMZ5"/>
<reference evidence="2" key="1">
    <citation type="journal article" date="2022" name="bioRxiv">
        <title>Sequencing and chromosome-scale assembly of the giantPleurodeles waltlgenome.</title>
        <authorList>
            <person name="Brown T."/>
            <person name="Elewa A."/>
            <person name="Iarovenko S."/>
            <person name="Subramanian E."/>
            <person name="Araus A.J."/>
            <person name="Petzold A."/>
            <person name="Susuki M."/>
            <person name="Suzuki K.-i.T."/>
            <person name="Hayashi T."/>
            <person name="Toyoda A."/>
            <person name="Oliveira C."/>
            <person name="Osipova E."/>
            <person name="Leigh N.D."/>
            <person name="Simon A."/>
            <person name="Yun M.H."/>
        </authorList>
    </citation>
    <scope>NUCLEOTIDE SEQUENCE</scope>
    <source>
        <strain evidence="2">20211129_DDA</strain>
        <tissue evidence="2">Liver</tissue>
    </source>
</reference>